<name>A0AAD7DI77_MYCRO</name>
<comment type="caution">
    <text evidence="2">The sequence shown here is derived from an EMBL/GenBank/DDBJ whole genome shotgun (WGS) entry which is preliminary data.</text>
</comment>
<evidence type="ECO:0000256" key="1">
    <source>
        <dbReference type="SAM" id="MobiDB-lite"/>
    </source>
</evidence>
<dbReference type="EMBL" id="JARKIE010000053">
    <property type="protein sequence ID" value="KAJ7692297.1"/>
    <property type="molecule type" value="Genomic_DNA"/>
</dbReference>
<organism evidence="2 3">
    <name type="scientific">Mycena rosella</name>
    <name type="common">Pink bonnet</name>
    <name type="synonym">Agaricus rosellus</name>
    <dbReference type="NCBI Taxonomy" id="1033263"/>
    <lineage>
        <taxon>Eukaryota</taxon>
        <taxon>Fungi</taxon>
        <taxon>Dikarya</taxon>
        <taxon>Basidiomycota</taxon>
        <taxon>Agaricomycotina</taxon>
        <taxon>Agaricomycetes</taxon>
        <taxon>Agaricomycetidae</taxon>
        <taxon>Agaricales</taxon>
        <taxon>Marasmiineae</taxon>
        <taxon>Mycenaceae</taxon>
        <taxon>Mycena</taxon>
    </lineage>
</organism>
<evidence type="ECO:0000313" key="2">
    <source>
        <dbReference type="EMBL" id="KAJ7692297.1"/>
    </source>
</evidence>
<gene>
    <name evidence="2" type="ORF">B0H17DRAFT_1133301</name>
</gene>
<sequence>MHCTAPATGSPYDALQTRHRRRRSKPSALPPPIAADGKVNPDRNFNSSLRFRSQHASGCPHTFCTHQARRVFLLLRILLSVQLRERLLLLWQSVGVKRNASRLDKHHSSVIVNPVANTAGNRPGSFQYLSDVMHNGPTVSRFNMFVSVTVQKWFHPYKLPQYEYDYEHRRSAPAKLGPRSLRLKAGGNRESTSSPKAHSLLPILDLPVDNPGDDSEEEEENYEELISGSSSKKRRPKPPRGASKKQKGPGPKPKPKPKPKPRKPTEKPSKGAAGAKGKGMNKF</sequence>
<feature type="compositionally biased region" description="Basic residues" evidence="1">
    <location>
        <begin position="231"/>
        <end position="262"/>
    </location>
</feature>
<feature type="compositionally biased region" description="Acidic residues" evidence="1">
    <location>
        <begin position="211"/>
        <end position="223"/>
    </location>
</feature>
<dbReference type="Proteomes" id="UP001221757">
    <property type="component" value="Unassembled WGS sequence"/>
</dbReference>
<evidence type="ECO:0000313" key="3">
    <source>
        <dbReference type="Proteomes" id="UP001221757"/>
    </source>
</evidence>
<feature type="region of interest" description="Disordered" evidence="1">
    <location>
        <begin position="1"/>
        <end position="40"/>
    </location>
</feature>
<feature type="region of interest" description="Disordered" evidence="1">
    <location>
        <begin position="177"/>
        <end position="283"/>
    </location>
</feature>
<proteinExistence type="predicted"/>
<reference evidence="2" key="1">
    <citation type="submission" date="2023-03" db="EMBL/GenBank/DDBJ databases">
        <title>Massive genome expansion in bonnet fungi (Mycena s.s.) driven by repeated elements and novel gene families across ecological guilds.</title>
        <authorList>
            <consortium name="Lawrence Berkeley National Laboratory"/>
            <person name="Harder C.B."/>
            <person name="Miyauchi S."/>
            <person name="Viragh M."/>
            <person name="Kuo A."/>
            <person name="Thoen E."/>
            <person name="Andreopoulos B."/>
            <person name="Lu D."/>
            <person name="Skrede I."/>
            <person name="Drula E."/>
            <person name="Henrissat B."/>
            <person name="Morin E."/>
            <person name="Kohler A."/>
            <person name="Barry K."/>
            <person name="LaButti K."/>
            <person name="Morin E."/>
            <person name="Salamov A."/>
            <person name="Lipzen A."/>
            <person name="Mereny Z."/>
            <person name="Hegedus B."/>
            <person name="Baldrian P."/>
            <person name="Stursova M."/>
            <person name="Weitz H."/>
            <person name="Taylor A."/>
            <person name="Grigoriev I.V."/>
            <person name="Nagy L.G."/>
            <person name="Martin F."/>
            <person name="Kauserud H."/>
        </authorList>
    </citation>
    <scope>NUCLEOTIDE SEQUENCE</scope>
    <source>
        <strain evidence="2">CBHHK067</strain>
    </source>
</reference>
<dbReference type="AlphaFoldDB" id="A0AAD7DI77"/>
<protein>
    <submittedName>
        <fullName evidence="2">Uncharacterized protein</fullName>
    </submittedName>
</protein>
<keyword evidence="3" id="KW-1185">Reference proteome</keyword>
<accession>A0AAD7DI77</accession>